<dbReference type="AlphaFoldDB" id="A0A497E215"/>
<gene>
    <name evidence="2" type="ORF">DRJ00_07945</name>
</gene>
<dbReference type="PANTHER" id="PTHR43449">
    <property type="entry name" value="NUCLEOTIDYLTRANSFERASE"/>
    <property type="match status" value="1"/>
</dbReference>
<evidence type="ECO:0000313" key="2">
    <source>
        <dbReference type="EMBL" id="RLE07541.1"/>
    </source>
</evidence>
<evidence type="ECO:0000259" key="1">
    <source>
        <dbReference type="Pfam" id="PF01909"/>
    </source>
</evidence>
<name>A0A497E215_UNCAE</name>
<dbReference type="GO" id="GO:0016779">
    <property type="term" value="F:nucleotidyltransferase activity"/>
    <property type="evidence" value="ECO:0007669"/>
    <property type="project" value="InterPro"/>
</dbReference>
<dbReference type="CDD" id="cd05403">
    <property type="entry name" value="NT_KNTase_like"/>
    <property type="match status" value="1"/>
</dbReference>
<comment type="caution">
    <text evidence="2">The sequence shown here is derived from an EMBL/GenBank/DDBJ whole genome shotgun (WGS) entry which is preliminary data.</text>
</comment>
<organism evidence="2 3">
    <name type="scientific">Aerophobetes bacterium</name>
    <dbReference type="NCBI Taxonomy" id="2030807"/>
    <lineage>
        <taxon>Bacteria</taxon>
        <taxon>Candidatus Aerophobota</taxon>
    </lineage>
</organism>
<keyword evidence="2" id="KW-0808">Transferase</keyword>
<sequence>MSETIKPCVEEIDVRERKRILQKELERCISLLKEEYHPEKILLFGSLASGRVSRWSDIDLIIVKDTKKPFLDRSKEVLLLLKPKVGMDIFVYTPEEFRQLSERRFFKEEIIGKGVIYEG</sequence>
<dbReference type="Proteomes" id="UP000279422">
    <property type="component" value="Unassembled WGS sequence"/>
</dbReference>
<proteinExistence type="predicted"/>
<dbReference type="Pfam" id="PF01909">
    <property type="entry name" value="NTP_transf_2"/>
    <property type="match status" value="1"/>
</dbReference>
<protein>
    <submittedName>
        <fullName evidence="2">Nucleotidyltransferase domain-containing protein</fullName>
    </submittedName>
</protein>
<reference evidence="2 3" key="1">
    <citation type="submission" date="2018-06" db="EMBL/GenBank/DDBJ databases">
        <title>Extensive metabolic versatility and redundancy in microbially diverse, dynamic hydrothermal sediments.</title>
        <authorList>
            <person name="Dombrowski N."/>
            <person name="Teske A."/>
            <person name="Baker B.J."/>
        </authorList>
    </citation>
    <scope>NUCLEOTIDE SEQUENCE [LARGE SCALE GENOMIC DNA]</scope>
    <source>
        <strain evidence="2">B47_G16</strain>
    </source>
</reference>
<accession>A0A497E215</accession>
<dbReference type="PANTHER" id="PTHR43449:SF1">
    <property type="entry name" value="POLYMERASE BETA NUCLEOTIDYLTRANSFERASE DOMAIN-CONTAINING PROTEIN"/>
    <property type="match status" value="1"/>
</dbReference>
<dbReference type="InterPro" id="IPR002934">
    <property type="entry name" value="Polymerase_NTP_transf_dom"/>
</dbReference>
<feature type="domain" description="Polymerase nucleotidyl transferase" evidence="1">
    <location>
        <begin position="26"/>
        <end position="110"/>
    </location>
</feature>
<dbReference type="EMBL" id="QMPZ01000160">
    <property type="protein sequence ID" value="RLE07541.1"/>
    <property type="molecule type" value="Genomic_DNA"/>
</dbReference>
<dbReference type="SUPFAM" id="SSF81301">
    <property type="entry name" value="Nucleotidyltransferase"/>
    <property type="match status" value="1"/>
</dbReference>
<evidence type="ECO:0000313" key="3">
    <source>
        <dbReference type="Proteomes" id="UP000279422"/>
    </source>
</evidence>
<dbReference type="Gene3D" id="3.30.460.10">
    <property type="entry name" value="Beta Polymerase, domain 2"/>
    <property type="match status" value="1"/>
</dbReference>
<dbReference type="InterPro" id="IPR043519">
    <property type="entry name" value="NT_sf"/>
</dbReference>